<dbReference type="SUPFAM" id="SSF54373">
    <property type="entry name" value="FAD-linked reductases, C-terminal domain"/>
    <property type="match status" value="1"/>
</dbReference>
<feature type="domain" description="FAD-binding" evidence="4">
    <location>
        <begin position="7"/>
        <end position="369"/>
    </location>
</feature>
<dbReference type="GO" id="GO:0016491">
    <property type="term" value="F:oxidoreductase activity"/>
    <property type="evidence" value="ECO:0007669"/>
    <property type="project" value="UniProtKB-KW"/>
</dbReference>
<dbReference type="STRING" id="27342.A0A0H2S941"/>
<name>A0A0H2S941_9AGAM</name>
<organism evidence="5 6">
    <name type="scientific">Schizopora paradoxa</name>
    <dbReference type="NCBI Taxonomy" id="27342"/>
    <lineage>
        <taxon>Eukaryota</taxon>
        <taxon>Fungi</taxon>
        <taxon>Dikarya</taxon>
        <taxon>Basidiomycota</taxon>
        <taxon>Agaricomycotina</taxon>
        <taxon>Agaricomycetes</taxon>
        <taxon>Hymenochaetales</taxon>
        <taxon>Schizoporaceae</taxon>
        <taxon>Schizopora</taxon>
    </lineage>
</organism>
<dbReference type="Proteomes" id="UP000053477">
    <property type="component" value="Unassembled WGS sequence"/>
</dbReference>
<dbReference type="InterPro" id="IPR002938">
    <property type="entry name" value="FAD-bd"/>
</dbReference>
<evidence type="ECO:0000313" key="6">
    <source>
        <dbReference type="Proteomes" id="UP000053477"/>
    </source>
</evidence>
<keyword evidence="2" id="KW-0274">FAD</keyword>
<keyword evidence="3" id="KW-0560">Oxidoreductase</keyword>
<dbReference type="PRINTS" id="PR00420">
    <property type="entry name" value="RNGMNOXGNASE"/>
</dbReference>
<dbReference type="SUPFAM" id="SSF51905">
    <property type="entry name" value="FAD/NAD(P)-binding domain"/>
    <property type="match status" value="1"/>
</dbReference>
<dbReference type="OrthoDB" id="417877at2759"/>
<dbReference type="GO" id="GO:0071949">
    <property type="term" value="F:FAD binding"/>
    <property type="evidence" value="ECO:0007669"/>
    <property type="project" value="InterPro"/>
</dbReference>
<evidence type="ECO:0000256" key="1">
    <source>
        <dbReference type="ARBA" id="ARBA00022630"/>
    </source>
</evidence>
<protein>
    <submittedName>
        <fullName evidence="5">FAD/NAD-binding domain-containing protein</fullName>
    </submittedName>
</protein>
<dbReference type="AlphaFoldDB" id="A0A0H2S941"/>
<sequence length="463" mass="50515">MSNPKFRVAICGGGIGGLALANALATFANDVHVDVYEATSTSSEIGAGIIFWKRSWFILQSLGLESTLIDMDLKPPEDKPRPGFILRKADQKEPSHNFHRLITPHGSVAMHRAILLGVLREGVSKHCTIHYNKRLLSYNQSGGPVTMLFADGTSAEADVVIGSDGINSATRQTMFSNPTNERFSRPSWTGTYCYRSLIDSTKVLKALPGHQATTMPIIYMGKDKHTVSYPIKGNLINYLSFYTVPGREGTEYEGPSVVDGSCDELVKLFEEWEPEARTLASCVEKCSRWAISQHRGTPFCISGKVALLGDAAHAMSTHLGAGASQSLEDAYILGRILAHPAVNLRNVEEALQVYQKARLPIANAVVERSRTTGLLYELNYPAALGCLDEDATEGDLVENFIDSVYGQWTGQWEGLPSEDWARAEALLINTLGRSDDSEISIEKTSFNNTLGGFAISPQAQVVA</sequence>
<dbReference type="PANTHER" id="PTHR46720:SF3">
    <property type="entry name" value="FAD-BINDING DOMAIN-CONTAINING PROTEIN-RELATED"/>
    <property type="match status" value="1"/>
</dbReference>
<dbReference type="InterPro" id="IPR051104">
    <property type="entry name" value="FAD_monoxygenase"/>
</dbReference>
<evidence type="ECO:0000259" key="4">
    <source>
        <dbReference type="Pfam" id="PF01494"/>
    </source>
</evidence>
<dbReference type="PANTHER" id="PTHR46720">
    <property type="entry name" value="HYDROXYLASE, PUTATIVE (AFU_ORTHOLOGUE AFUA_3G01460)-RELATED"/>
    <property type="match status" value="1"/>
</dbReference>
<dbReference type="Pfam" id="PF01494">
    <property type="entry name" value="FAD_binding_3"/>
    <property type="match status" value="1"/>
</dbReference>
<gene>
    <name evidence="5" type="ORF">SCHPADRAFT_4548</name>
</gene>
<dbReference type="InterPro" id="IPR036188">
    <property type="entry name" value="FAD/NAD-bd_sf"/>
</dbReference>
<dbReference type="EMBL" id="KQ085882">
    <property type="protein sequence ID" value="KLO20389.1"/>
    <property type="molecule type" value="Genomic_DNA"/>
</dbReference>
<keyword evidence="6" id="KW-1185">Reference proteome</keyword>
<evidence type="ECO:0000256" key="3">
    <source>
        <dbReference type="ARBA" id="ARBA00023002"/>
    </source>
</evidence>
<accession>A0A0H2S941</accession>
<reference evidence="5 6" key="1">
    <citation type="submission" date="2015-04" db="EMBL/GenBank/DDBJ databases">
        <title>Complete genome sequence of Schizopora paradoxa KUC8140, a cosmopolitan wood degrader in East Asia.</title>
        <authorList>
            <consortium name="DOE Joint Genome Institute"/>
            <person name="Min B."/>
            <person name="Park H."/>
            <person name="Jang Y."/>
            <person name="Kim J.-J."/>
            <person name="Kim K.H."/>
            <person name="Pangilinan J."/>
            <person name="Lipzen A."/>
            <person name="Riley R."/>
            <person name="Grigoriev I.V."/>
            <person name="Spatafora J.W."/>
            <person name="Choi I.-G."/>
        </authorList>
    </citation>
    <scope>NUCLEOTIDE SEQUENCE [LARGE SCALE GENOMIC DNA]</scope>
    <source>
        <strain evidence="5 6">KUC8140</strain>
    </source>
</reference>
<dbReference type="GO" id="GO:0044550">
    <property type="term" value="P:secondary metabolite biosynthetic process"/>
    <property type="evidence" value="ECO:0007669"/>
    <property type="project" value="TreeGrafter"/>
</dbReference>
<proteinExistence type="predicted"/>
<evidence type="ECO:0000313" key="5">
    <source>
        <dbReference type="EMBL" id="KLO20389.1"/>
    </source>
</evidence>
<dbReference type="Gene3D" id="3.50.50.60">
    <property type="entry name" value="FAD/NAD(P)-binding domain"/>
    <property type="match status" value="1"/>
</dbReference>
<keyword evidence="1" id="KW-0285">Flavoprotein</keyword>
<evidence type="ECO:0000256" key="2">
    <source>
        <dbReference type="ARBA" id="ARBA00022827"/>
    </source>
</evidence>
<dbReference type="InParanoid" id="A0A0H2S941"/>